<evidence type="ECO:0000256" key="3">
    <source>
        <dbReference type="ARBA" id="ARBA00023295"/>
    </source>
</evidence>
<dbReference type="Proteomes" id="UP000030816">
    <property type="component" value="Unassembled WGS sequence"/>
</dbReference>
<dbReference type="PANTHER" id="PTHR31263">
    <property type="entry name" value="CELLULASE FAMILY PROTEIN (AFU_ORTHOLOGUE AFUA_5G14560)"/>
    <property type="match status" value="1"/>
</dbReference>
<dbReference type="GO" id="GO:0000272">
    <property type="term" value="P:polysaccharide catabolic process"/>
    <property type="evidence" value="ECO:0007669"/>
    <property type="project" value="InterPro"/>
</dbReference>
<protein>
    <submittedName>
        <fullName evidence="7">Glycoside hydrolase, subgroup, catalytic core</fullName>
    </submittedName>
</protein>
<evidence type="ECO:0000259" key="6">
    <source>
        <dbReference type="Pfam" id="PF00150"/>
    </source>
</evidence>
<dbReference type="Pfam" id="PF08728">
    <property type="entry name" value="CRT10"/>
    <property type="match status" value="2"/>
</dbReference>
<keyword evidence="5" id="KW-1133">Transmembrane helix</keyword>
<comment type="similarity">
    <text evidence="1">Belongs to the glycosyl hydrolase 5 (cellulase A) family.</text>
</comment>
<sequence>MGRATRLAGPHAGDAAPAAERLVEDAYGDGGTGPDSPSVVWTKREQRLPRRWIFWGVVLLGCLAGYVYKSQGATTAVWIPDKESMSFGETPLPPPLPSTQITNYTLPLRTRGRYIVDAEGTRFKLASINWYGASDELFVPGGLDVQHRSVIAHTIKRLGFNSVRLPYADELVTKNPVVDARLVRANADLVGHRALDVLEAVTTTLTEQGIAVIVNNHITRATWCCGANPCDAAWANDHLLGICRVTQSEHDWIRNWETVMARFTGNSLVIGVDLRNEVRGLWGTMPWHKWASAAERCANRLLAMNPDWLVVVEGTESANDLRGVRSRRVKLDVADKLVYSAHVYAWSGWGSLGGRFSQRTYESFRESMREHWGYLLDEDVAPVWVGEIGAPRMPASVGDVRYWKNLWRYLGEVDADFGYWALNPRKPRGNESEAYSLVEDDWFGDEAKRAILDRERTSLGLHPAGMEWPTNWPGSEGDQHDDYAVPANSIYRLVPTMQAYRNNLTALSQKYNLYFSAYRGSVFVYVPRSVPKQTIPQHPDVQLVTSPSPAALRLRGYIDPTSPHSVNHMIVGSLGQEEVVLTCHDDGDVIAFYTKDIVEHILAKSEISSSATPKQRASVSSSNAGNVPRPFFHENVGLSAWGLALHQKSRLIAVSSNRYEITVFAPALVTNGSRSSRICDCEACCDGVESHVRRRARNWRVVVSLGPMADNIPNISFVDDKYGYAEKISAIDIKGAMWLADIWKAYQAAIRVMPSTSPLLKSEEFWPATSRFLAVRSEEELLGAELKDLEMVPKLQAGPHPMVNLAKTIRDLPDNPCTQPPLRNTLIHVDNPAPGDVQLAADMGDDEFDFDDMSDDEAFEFGGSESGEGVEADDDQNTETNSDDELEAGQDVEIGEDEEEADDVFYNILHAAEYAAQSDIPSTLANQAEETQAPHTSNVALPVGHPTLTTPPYPAEGSLAVQHLFTDLFASPFQSESESEGVLRDCACYPPPSTECLKLRPRNPPVRLDMIYMPHSGKVIKAPRRVDKLASFLQRDTEYNENTAGYVAGLGRFAERYHMLRTYEKDVEMRTLDKPHQRGLPEIGILCPYALTMGLTPGRAMRPQFRATSRLNMVVHIPELFLVIIGSPIGRVLLVTPTRLTSPIDKLAGVLHYGLRIDWVLPRQSDEAVFRVSKRPLHGMAVGPVQEDGVVGGADEKRQAAVPRRYRLMLHYRNHDILTYEITREEETGKLCIF</sequence>
<feature type="transmembrane region" description="Helical" evidence="5">
    <location>
        <begin position="52"/>
        <end position="68"/>
    </location>
</feature>
<dbReference type="Pfam" id="PF00150">
    <property type="entry name" value="Cellulase"/>
    <property type="match status" value="1"/>
</dbReference>
<keyword evidence="2 7" id="KW-0378">Hydrolase</keyword>
<dbReference type="EMBL" id="AZHE01000003">
    <property type="protein sequence ID" value="KHO00012.1"/>
    <property type="molecule type" value="Genomic_DNA"/>
</dbReference>
<proteinExistence type="inferred from homology"/>
<reference evidence="7 8" key="1">
    <citation type="journal article" date="2014" name="Proc. Natl. Acad. Sci. U.S.A.">
        <title>Trajectory and genomic determinants of fungal-pathogen speciation and host adaptation.</title>
        <authorList>
            <person name="Hu X."/>
            <person name="Xiao G."/>
            <person name="Zheng P."/>
            <person name="Shang Y."/>
            <person name="Su Y."/>
            <person name="Zhang X."/>
            <person name="Liu X."/>
            <person name="Zhan S."/>
            <person name="St Leger R.J."/>
            <person name="Wang C."/>
        </authorList>
    </citation>
    <scope>NUCLEOTIDE SEQUENCE [LARGE SCALE GENOMIC DNA]</scope>
    <source>
        <strain evidence="7 8">ARSEF 1941</strain>
    </source>
</reference>
<dbReference type="GO" id="GO:0004553">
    <property type="term" value="F:hydrolase activity, hydrolyzing O-glycosyl compounds"/>
    <property type="evidence" value="ECO:0007669"/>
    <property type="project" value="InterPro"/>
</dbReference>
<feature type="compositionally biased region" description="Acidic residues" evidence="4">
    <location>
        <begin position="868"/>
        <end position="890"/>
    </location>
</feature>
<evidence type="ECO:0000256" key="1">
    <source>
        <dbReference type="ARBA" id="ARBA00005641"/>
    </source>
</evidence>
<gene>
    <name evidence="7" type="ORF">MAM_01935</name>
</gene>
<keyword evidence="3" id="KW-0326">Glycosidase</keyword>
<name>A0A0B2WV73_METAS</name>
<dbReference type="HOGENOM" id="CLU_007263_1_0_1"/>
<evidence type="ECO:0000313" key="8">
    <source>
        <dbReference type="Proteomes" id="UP000030816"/>
    </source>
</evidence>
<dbReference type="GeneID" id="63736390"/>
<organism evidence="7 8">
    <name type="scientific">Metarhizium album (strain ARSEF 1941)</name>
    <dbReference type="NCBI Taxonomy" id="1081103"/>
    <lineage>
        <taxon>Eukaryota</taxon>
        <taxon>Fungi</taxon>
        <taxon>Dikarya</taxon>
        <taxon>Ascomycota</taxon>
        <taxon>Pezizomycotina</taxon>
        <taxon>Sordariomycetes</taxon>
        <taxon>Hypocreomycetidae</taxon>
        <taxon>Hypocreales</taxon>
        <taxon>Clavicipitaceae</taxon>
        <taxon>Metarhizium</taxon>
    </lineage>
</organism>
<dbReference type="Gene3D" id="3.20.20.80">
    <property type="entry name" value="Glycosidases"/>
    <property type="match status" value="1"/>
</dbReference>
<evidence type="ECO:0000256" key="2">
    <source>
        <dbReference type="ARBA" id="ARBA00022801"/>
    </source>
</evidence>
<keyword evidence="5" id="KW-0812">Transmembrane</keyword>
<evidence type="ECO:0000256" key="5">
    <source>
        <dbReference type="SAM" id="Phobius"/>
    </source>
</evidence>
<feature type="compositionally biased region" description="Acidic residues" evidence="4">
    <location>
        <begin position="846"/>
        <end position="859"/>
    </location>
</feature>
<keyword evidence="8" id="KW-1185">Reference proteome</keyword>
<evidence type="ECO:0000256" key="4">
    <source>
        <dbReference type="SAM" id="MobiDB-lite"/>
    </source>
</evidence>
<dbReference type="OrthoDB" id="5591786at2759"/>
<dbReference type="STRING" id="1081103.A0A0B2WV73"/>
<comment type="caution">
    <text evidence="7">The sequence shown here is derived from an EMBL/GenBank/DDBJ whole genome shotgun (WGS) entry which is preliminary data.</text>
</comment>
<dbReference type="RefSeq" id="XP_040681077.1">
    <property type="nucleotide sequence ID" value="XM_040820734.1"/>
</dbReference>
<keyword evidence="5" id="KW-0472">Membrane</keyword>
<evidence type="ECO:0000313" key="7">
    <source>
        <dbReference type="EMBL" id="KHO00012.1"/>
    </source>
</evidence>
<dbReference type="InterPro" id="IPR014839">
    <property type="entry name" value="Crt10"/>
</dbReference>
<dbReference type="InterPro" id="IPR001547">
    <property type="entry name" value="Glyco_hydro_5"/>
</dbReference>
<feature type="region of interest" description="Disordered" evidence="4">
    <location>
        <begin position="846"/>
        <end position="890"/>
    </location>
</feature>
<dbReference type="SUPFAM" id="SSF51445">
    <property type="entry name" value="(Trans)glycosidases"/>
    <property type="match status" value="1"/>
</dbReference>
<dbReference type="InterPro" id="IPR017853">
    <property type="entry name" value="GH"/>
</dbReference>
<accession>A0A0B2WV73</accession>
<dbReference type="PANTHER" id="PTHR31263:SF0">
    <property type="entry name" value="CELLULASE FAMILY PROTEIN (AFU_ORTHOLOGUE AFUA_5G14560)"/>
    <property type="match status" value="1"/>
</dbReference>
<dbReference type="AlphaFoldDB" id="A0A0B2WV73"/>
<feature type="domain" description="Glycoside hydrolase family 5" evidence="6">
    <location>
        <begin position="147"/>
        <end position="424"/>
    </location>
</feature>